<evidence type="ECO:0000313" key="1">
    <source>
        <dbReference type="EMBL" id="QNN89523.1"/>
    </source>
</evidence>
<protein>
    <submittedName>
        <fullName evidence="1">Uncharacterized protein</fullName>
    </submittedName>
</protein>
<organismHost>
    <name type="scientific">Pieris brassicae</name>
    <name type="common">White butterfly</name>
    <name type="synonym">Large white butterfly</name>
    <dbReference type="NCBI Taxonomy" id="7116"/>
</organismHost>
<dbReference type="EMBL" id="MN750575">
    <property type="protein sequence ID" value="QNN89523.1"/>
    <property type="molecule type" value="Genomic_DNA"/>
</dbReference>
<name>A0A7G9U8U2_GVPB</name>
<organism evidence="1">
    <name type="scientific">Pieris brassicae granulosis virus</name>
    <name type="common">PbGV</name>
    <name type="synonym">Pieris brassicae granulovirus</name>
    <dbReference type="NCBI Taxonomy" id="10465"/>
    <lineage>
        <taxon>Viruses</taxon>
        <taxon>Viruses incertae sedis</taxon>
        <taxon>Naldaviricetes</taxon>
        <taxon>Lefavirales</taxon>
        <taxon>Baculoviridae</taxon>
        <taxon>Betabaculovirus</taxon>
        <taxon>Betabaculovirus arrapae</taxon>
    </lineage>
</organism>
<proteinExistence type="predicted"/>
<sequence>MVSLVDLHAEQKRLREKWNKNYDEQTKILNQTNQTSLTICEERLKEEKFLCERMKILFAEIDVIEKQMTSVQDRIIAYLNKLL</sequence>
<reference evidence="1" key="1">
    <citation type="submission" date="2019-11" db="EMBL/GenBank/DDBJ databases">
        <title>Studies on the baculoviruses infecting the caterpillars, Spilarctia obliqua Walker (Erebidae) and Pieris brassicae Linn. (Pieridae) (Insecta: Lepidoptera).</title>
        <authorList>
            <person name="Paul S."/>
            <person name="Arumugaperumal A."/>
            <person name="Sathiya Balasingh Thangapandi E.J.J."/>
            <person name="Sarjubala Devi H."/>
            <person name="Johnson T."/>
            <person name="Maisnam S."/>
            <person name="Krishnavel S."/>
            <person name="Soman Syamala S."/>
            <person name="Ramamoorthy S."/>
            <person name="Karthikeyan R."/>
            <person name="Subburaman C."/>
            <person name="Jeyaprakash R."/>
            <person name="Azhaguchamy M."/>
            <person name="Ramaiyer V."/>
            <person name="Sivasubramaniam S."/>
        </authorList>
    </citation>
    <scope>NUCLEOTIDE SEQUENCE</scope>
    <source>
        <strain evidence="1">Manipur</strain>
    </source>
</reference>
<accession>A0A7G9U8U2</accession>